<keyword evidence="4 10" id="KW-0862">Zinc</keyword>
<keyword evidence="7 10" id="KW-0010">Activator</keyword>
<dbReference type="Gene3D" id="6.10.140.1270">
    <property type="match status" value="1"/>
</dbReference>
<evidence type="ECO:0000256" key="9">
    <source>
        <dbReference type="ARBA" id="ARBA00023242"/>
    </source>
</evidence>
<evidence type="ECO:0000256" key="3">
    <source>
        <dbReference type="ARBA" id="ARBA00022771"/>
    </source>
</evidence>
<keyword evidence="5 10" id="KW-0156">Chromatin regulator</keyword>
<comment type="domain">
    <text evidence="10">The long N-terminal helix forms part of the 'assembly lobe' of the SAGA deubiquitination module.</text>
</comment>
<feature type="compositionally biased region" description="Low complexity" evidence="11">
    <location>
        <begin position="307"/>
        <end position="322"/>
    </location>
</feature>
<evidence type="ECO:0000256" key="8">
    <source>
        <dbReference type="ARBA" id="ARBA00023163"/>
    </source>
</evidence>
<dbReference type="FunFam" id="3.30.160.60:FF:000118">
    <property type="entry name" value="Ataxin-7-like protein 3"/>
    <property type="match status" value="1"/>
</dbReference>
<dbReference type="GO" id="GO:0006357">
    <property type="term" value="P:regulation of transcription by RNA polymerase II"/>
    <property type="evidence" value="ECO:0007669"/>
    <property type="project" value="TreeGrafter"/>
</dbReference>
<keyword evidence="9 10" id="KW-0539">Nucleus</keyword>
<dbReference type="InterPro" id="IPR013246">
    <property type="entry name" value="SAGA_su_Sgf11"/>
</dbReference>
<comment type="function">
    <text evidence="10">Component of the transcription regulatory histone acetylation (HAT) complex SAGA, a multiprotein complex that activates transcription by remodeling chromatin and mediating histone acetylation and deubiquitination. Within the SAGA complex, participates in a subcomplex that specifically deubiquitinates histone H2B. The SAGA complex is recruited to specific gene promoters by activators, where it is required for transcription.</text>
</comment>
<keyword evidence="14" id="KW-1185">Reference proteome</keyword>
<keyword evidence="3 10" id="KW-0863">Zinc-finger</keyword>
<evidence type="ECO:0000313" key="13">
    <source>
        <dbReference type="EMBL" id="TWW70302.1"/>
    </source>
</evidence>
<name>A0A5C6NRW8_9TELE</name>
<comment type="domain">
    <text evidence="10">The C-terminal SGF11-type zinc-finger domain forms part of the 'catalytic lobe' of the SAGA deubiquitination module.</text>
</comment>
<comment type="similarity">
    <text evidence="10">Belongs to the SGF11 family.</text>
</comment>
<feature type="region of interest" description="Disordered" evidence="11">
    <location>
        <begin position="116"/>
        <end position="173"/>
    </location>
</feature>
<dbReference type="PANTHER" id="PTHR46367:SF1">
    <property type="entry name" value="ATAXIN-7-LIKE PROTEIN 3"/>
    <property type="match status" value="1"/>
</dbReference>
<dbReference type="Gene3D" id="3.30.160.60">
    <property type="entry name" value="Classic Zinc Finger"/>
    <property type="match status" value="1"/>
</dbReference>
<dbReference type="PANTHER" id="PTHR46367">
    <property type="entry name" value="ATAXIN-7-LIKE PROTEIN 3"/>
    <property type="match status" value="1"/>
</dbReference>
<dbReference type="Pfam" id="PF08313">
    <property type="entry name" value="SCA7"/>
    <property type="match status" value="1"/>
</dbReference>
<dbReference type="GO" id="GO:0006325">
    <property type="term" value="P:chromatin organization"/>
    <property type="evidence" value="ECO:0007669"/>
    <property type="project" value="UniProtKB-KW"/>
</dbReference>
<keyword evidence="6 10" id="KW-0805">Transcription regulation</keyword>
<feature type="compositionally biased region" description="Gly residues" evidence="11">
    <location>
        <begin position="340"/>
        <end position="361"/>
    </location>
</feature>
<comment type="subcellular location">
    <subcellularLocation>
        <location evidence="1 10">Nucleus</location>
    </subcellularLocation>
</comment>
<evidence type="ECO:0000256" key="1">
    <source>
        <dbReference type="ARBA" id="ARBA00004123"/>
    </source>
</evidence>
<evidence type="ECO:0000256" key="10">
    <source>
        <dbReference type="HAMAP-Rule" id="MF_03047"/>
    </source>
</evidence>
<feature type="domain" description="SCA7" evidence="12">
    <location>
        <begin position="223"/>
        <end position="290"/>
    </location>
</feature>
<sequence length="402" mass="43640">MKMEDMHLSGPDNTKLEALVHDIYSELVDDACLGLCFEVHRAVKQGYFYLDETDQESMKEFEIVDQPGVDIFGQVYNQWKNKECECPNCKRLIAASRFAPHLEKCLGMGRNSSRIANRRLATNNNMSKSESDQEDNDDLNDNDWSYGAEKKAKKRKSDKSQNSPRRSKSIKHKNGESALKVAALFEGPTCERSAVSLSGELGSGVGSEVYKYNYNSGISYETLGPDEVRSLLTTQCGVISEHTKKMCTRSQRCPQHTDEQRRAVRVFLLGPSAPMLPSADAAVESDSFDIPDSQSLMSRLQWEDSPDISPTDSSSSKTSTNHSDSRRPKKKKKPLSLNSTGGGSGGSGGGGGGGGGGGLTGGSTSSSSSSSIISQSNISLSAKKKRPKLSAPSISSLYDEFN</sequence>
<proteinExistence type="inferred from homology"/>
<evidence type="ECO:0000259" key="12">
    <source>
        <dbReference type="PROSITE" id="PS51505"/>
    </source>
</evidence>
<dbReference type="GO" id="GO:0008270">
    <property type="term" value="F:zinc ion binding"/>
    <property type="evidence" value="ECO:0007669"/>
    <property type="project" value="UniProtKB-UniRule"/>
</dbReference>
<dbReference type="Pfam" id="PF08209">
    <property type="entry name" value="Sgf11"/>
    <property type="match status" value="1"/>
</dbReference>
<comment type="subunit">
    <text evidence="10">Component of some SAGA transcription coactivator-HAT complexes. Within the SAGA complex, participates to a subcomplex of SAGA called the DUB module (deubiquitination module).</text>
</comment>
<feature type="region of interest" description="Disordered" evidence="11">
    <location>
        <begin position="303"/>
        <end position="402"/>
    </location>
</feature>
<comment type="caution">
    <text evidence="13">The sequence shown here is derived from an EMBL/GenBank/DDBJ whole genome shotgun (WGS) entry which is preliminary data.</text>
</comment>
<keyword evidence="2 10" id="KW-0479">Metal-binding</keyword>
<evidence type="ECO:0000313" key="14">
    <source>
        <dbReference type="Proteomes" id="UP000324091"/>
    </source>
</evidence>
<evidence type="ECO:0000256" key="7">
    <source>
        <dbReference type="ARBA" id="ARBA00023159"/>
    </source>
</evidence>
<dbReference type="HAMAP" id="MF_03047">
    <property type="entry name" value="Sgf11"/>
    <property type="match status" value="1"/>
</dbReference>
<feature type="compositionally biased region" description="Acidic residues" evidence="11">
    <location>
        <begin position="132"/>
        <end position="141"/>
    </location>
</feature>
<dbReference type="EMBL" id="RHFK02000010">
    <property type="protein sequence ID" value="TWW70302.1"/>
    <property type="molecule type" value="Genomic_DNA"/>
</dbReference>
<evidence type="ECO:0000256" key="2">
    <source>
        <dbReference type="ARBA" id="ARBA00022723"/>
    </source>
</evidence>
<dbReference type="AlphaFoldDB" id="A0A5C6NRW8"/>
<protein>
    <recommendedName>
        <fullName evidence="10">Ataxin-7-like protein 3</fullName>
    </recommendedName>
    <alternativeName>
        <fullName evidence="10">SAGA-associated factor 11 homolog</fullName>
    </alternativeName>
</protein>
<evidence type="ECO:0000256" key="6">
    <source>
        <dbReference type="ARBA" id="ARBA00023015"/>
    </source>
</evidence>
<dbReference type="GO" id="GO:0000124">
    <property type="term" value="C:SAGA complex"/>
    <property type="evidence" value="ECO:0007669"/>
    <property type="project" value="UniProtKB-UniRule"/>
</dbReference>
<feature type="compositionally biased region" description="Polar residues" evidence="11">
    <location>
        <begin position="116"/>
        <end position="128"/>
    </location>
</feature>
<reference evidence="13 14" key="1">
    <citation type="submission" date="2019-04" db="EMBL/GenBank/DDBJ databases">
        <title>Chromosome genome assembly for Takifugu flavidus.</title>
        <authorList>
            <person name="Xiao S."/>
        </authorList>
    </citation>
    <scope>NUCLEOTIDE SEQUENCE [LARGE SCALE GENOMIC DNA]</scope>
    <source>
        <strain evidence="13">HTHZ2018</strain>
        <tissue evidence="13">Muscle</tissue>
    </source>
</reference>
<evidence type="ECO:0000256" key="4">
    <source>
        <dbReference type="ARBA" id="ARBA00022833"/>
    </source>
</evidence>
<gene>
    <name evidence="10" type="primary">ATXN7L3</name>
    <name evidence="13" type="ORF">D4764_18G0011080</name>
</gene>
<feature type="compositionally biased region" description="Low complexity" evidence="11">
    <location>
        <begin position="362"/>
        <end position="381"/>
    </location>
</feature>
<dbReference type="InterPro" id="IPR013243">
    <property type="entry name" value="SCA7_dom"/>
</dbReference>
<organism evidence="13 14">
    <name type="scientific">Takifugu flavidus</name>
    <name type="common">sansaifugu</name>
    <dbReference type="NCBI Taxonomy" id="433684"/>
    <lineage>
        <taxon>Eukaryota</taxon>
        <taxon>Metazoa</taxon>
        <taxon>Chordata</taxon>
        <taxon>Craniata</taxon>
        <taxon>Vertebrata</taxon>
        <taxon>Euteleostomi</taxon>
        <taxon>Actinopterygii</taxon>
        <taxon>Neopterygii</taxon>
        <taxon>Teleostei</taxon>
        <taxon>Neoteleostei</taxon>
        <taxon>Acanthomorphata</taxon>
        <taxon>Eupercaria</taxon>
        <taxon>Tetraodontiformes</taxon>
        <taxon>Tetradontoidea</taxon>
        <taxon>Tetraodontidae</taxon>
        <taxon>Takifugu</taxon>
    </lineage>
</organism>
<evidence type="ECO:0000256" key="11">
    <source>
        <dbReference type="SAM" id="MobiDB-lite"/>
    </source>
</evidence>
<dbReference type="GO" id="GO:0071819">
    <property type="term" value="C:DUBm complex"/>
    <property type="evidence" value="ECO:0007669"/>
    <property type="project" value="UniProtKB-UniRule"/>
</dbReference>
<feature type="zinc finger region" description="SGF11-type" evidence="10">
    <location>
        <begin position="84"/>
        <end position="105"/>
    </location>
</feature>
<dbReference type="PROSITE" id="PS51505">
    <property type="entry name" value="SCA7"/>
    <property type="match status" value="1"/>
</dbReference>
<accession>A0A5C6NRW8</accession>
<evidence type="ECO:0000256" key="5">
    <source>
        <dbReference type="ARBA" id="ARBA00022853"/>
    </source>
</evidence>
<keyword evidence="8 10" id="KW-0804">Transcription</keyword>
<dbReference type="InterPro" id="IPR051078">
    <property type="entry name" value="SGF11"/>
</dbReference>
<dbReference type="GO" id="GO:0003713">
    <property type="term" value="F:transcription coactivator activity"/>
    <property type="evidence" value="ECO:0007669"/>
    <property type="project" value="UniProtKB-UniRule"/>
</dbReference>
<dbReference type="Proteomes" id="UP000324091">
    <property type="component" value="Chromosome 18"/>
</dbReference>